<feature type="domain" description="RES" evidence="1">
    <location>
        <begin position="9"/>
        <end position="135"/>
    </location>
</feature>
<name>A0A1W2H8W9_9BACT</name>
<keyword evidence="3" id="KW-1185">Reference proteome</keyword>
<dbReference type="Proteomes" id="UP000192333">
    <property type="component" value="Chromosome I"/>
</dbReference>
<reference evidence="3" key="1">
    <citation type="submission" date="2017-04" db="EMBL/GenBank/DDBJ databases">
        <authorList>
            <person name="Varghese N."/>
            <person name="Submissions S."/>
        </authorList>
    </citation>
    <scope>NUCLEOTIDE SEQUENCE [LARGE SCALE GENOMIC DNA]</scope>
    <source>
        <strain evidence="3">DSM 16537</strain>
    </source>
</reference>
<sequence length="148" mass="17074">MSESYYKNPFGCSYSAGRWNPKGMGMIYAGSGPALSLLEYLCIKGNAVSGKSWYMIEFEIQNPDLIGTMEKESLPKQWNILPHGKITQDFGKIWLQEKEFPFLRVPSARLNLSFYPLEHNLLINPEFPDLKKYMEFVGQVRFDYLLSS</sequence>
<evidence type="ECO:0000259" key="1">
    <source>
        <dbReference type="SMART" id="SM00953"/>
    </source>
</evidence>
<dbReference type="InterPro" id="IPR014914">
    <property type="entry name" value="RES_dom"/>
</dbReference>
<dbReference type="Pfam" id="PF08808">
    <property type="entry name" value="RES"/>
    <property type="match status" value="1"/>
</dbReference>
<protein>
    <submittedName>
        <fullName evidence="2">RES domain-containing protein</fullName>
    </submittedName>
</protein>
<accession>A0A1W2H8W9</accession>
<dbReference type="AlphaFoldDB" id="A0A1W2H8W9"/>
<evidence type="ECO:0000313" key="2">
    <source>
        <dbReference type="EMBL" id="SMD45046.1"/>
    </source>
</evidence>
<dbReference type="OrthoDB" id="9789501at2"/>
<gene>
    <name evidence="2" type="ORF">SAMN00777080_3687</name>
</gene>
<dbReference type="RefSeq" id="WP_084123588.1">
    <property type="nucleotide sequence ID" value="NZ_LT838813.1"/>
</dbReference>
<dbReference type="EMBL" id="LT838813">
    <property type="protein sequence ID" value="SMD45046.1"/>
    <property type="molecule type" value="Genomic_DNA"/>
</dbReference>
<evidence type="ECO:0000313" key="3">
    <source>
        <dbReference type="Proteomes" id="UP000192333"/>
    </source>
</evidence>
<proteinExistence type="predicted"/>
<dbReference type="SMART" id="SM00953">
    <property type="entry name" value="RES"/>
    <property type="match status" value="1"/>
</dbReference>
<organism evidence="2 3">
    <name type="scientific">Aquiflexum balticum DSM 16537</name>
    <dbReference type="NCBI Taxonomy" id="758820"/>
    <lineage>
        <taxon>Bacteria</taxon>
        <taxon>Pseudomonadati</taxon>
        <taxon>Bacteroidota</taxon>
        <taxon>Cytophagia</taxon>
        <taxon>Cytophagales</taxon>
        <taxon>Cyclobacteriaceae</taxon>
        <taxon>Aquiflexum</taxon>
    </lineage>
</organism>
<dbReference type="STRING" id="758820.SAMN00777080_3687"/>